<dbReference type="CDD" id="cd00190">
    <property type="entry name" value="Tryp_SPc"/>
    <property type="match status" value="1"/>
</dbReference>
<dbReference type="Proteomes" id="UP001168821">
    <property type="component" value="Unassembled WGS sequence"/>
</dbReference>
<dbReference type="Gene3D" id="2.40.10.10">
    <property type="entry name" value="Trypsin-like serine proteases"/>
    <property type="match status" value="2"/>
</dbReference>
<dbReference type="EMBL" id="JALNTZ010000004">
    <property type="protein sequence ID" value="KAJ3656384.1"/>
    <property type="molecule type" value="Genomic_DNA"/>
</dbReference>
<evidence type="ECO:0000313" key="4">
    <source>
        <dbReference type="EMBL" id="KAJ3656384.1"/>
    </source>
</evidence>
<feature type="signal peptide" evidence="2">
    <location>
        <begin position="1"/>
        <end position="19"/>
    </location>
</feature>
<evidence type="ECO:0000256" key="2">
    <source>
        <dbReference type="SAM" id="SignalP"/>
    </source>
</evidence>
<reference evidence="4" key="1">
    <citation type="journal article" date="2023" name="G3 (Bethesda)">
        <title>Whole genome assemblies of Zophobas morio and Tenebrio molitor.</title>
        <authorList>
            <person name="Kaur S."/>
            <person name="Stinson S.A."/>
            <person name="diCenzo G.C."/>
        </authorList>
    </citation>
    <scope>NUCLEOTIDE SEQUENCE</scope>
    <source>
        <strain evidence="4">QUZm001</strain>
    </source>
</reference>
<dbReference type="InterPro" id="IPR001314">
    <property type="entry name" value="Peptidase_S1A"/>
</dbReference>
<keyword evidence="1" id="KW-1015">Disulfide bond</keyword>
<dbReference type="PRINTS" id="PR00722">
    <property type="entry name" value="CHYMOTRYPSIN"/>
</dbReference>
<dbReference type="AlphaFoldDB" id="A0AA38IMM3"/>
<protein>
    <recommendedName>
        <fullName evidence="3">Peptidase S1 domain-containing protein</fullName>
    </recommendedName>
</protein>
<dbReference type="PROSITE" id="PS50240">
    <property type="entry name" value="TRYPSIN_DOM"/>
    <property type="match status" value="1"/>
</dbReference>
<dbReference type="PANTHER" id="PTHR24260:SF136">
    <property type="entry name" value="GH08193P-RELATED"/>
    <property type="match status" value="1"/>
</dbReference>
<name>A0AA38IMM3_9CUCU</name>
<comment type="caution">
    <text evidence="4">The sequence shown here is derived from an EMBL/GenBank/DDBJ whole genome shotgun (WGS) entry which is preliminary data.</text>
</comment>
<dbReference type="SMART" id="SM00020">
    <property type="entry name" value="Tryp_SPc"/>
    <property type="match status" value="1"/>
</dbReference>
<proteinExistence type="predicted"/>
<dbReference type="GO" id="GO:0006508">
    <property type="term" value="P:proteolysis"/>
    <property type="evidence" value="ECO:0007669"/>
    <property type="project" value="InterPro"/>
</dbReference>
<keyword evidence="5" id="KW-1185">Reference proteome</keyword>
<sequence>MNFLLLLLTILPAWSTVQARSNSRIIGGQAAIAGQFPYAAAIYKTTETGKYFCGGVLVSSEWVLTAGQCVDGAILFTIYLGTTKLEEPDSTVVTVSTDTYVLHPDYNAETLDNDIGLIKLRLPVSFSIYLDKINLPSQVLTSGETSRAYGWGQVSDDDAGVADHLNWVELSVLSNEECKITYGNQITDNMVCLSGNYNEGACVGDTGSAAIQHAGRGWTIVVGISTFVSGNGCESTDPSGYTRVYHYNDWIRNVTTG</sequence>
<evidence type="ECO:0000259" key="3">
    <source>
        <dbReference type="PROSITE" id="PS50240"/>
    </source>
</evidence>
<dbReference type="SUPFAM" id="SSF50494">
    <property type="entry name" value="Trypsin-like serine proteases"/>
    <property type="match status" value="1"/>
</dbReference>
<dbReference type="InterPro" id="IPR009003">
    <property type="entry name" value="Peptidase_S1_PA"/>
</dbReference>
<evidence type="ECO:0000313" key="5">
    <source>
        <dbReference type="Proteomes" id="UP001168821"/>
    </source>
</evidence>
<dbReference type="InterPro" id="IPR051333">
    <property type="entry name" value="CLIP_Serine_Protease"/>
</dbReference>
<feature type="chain" id="PRO_5041424498" description="Peptidase S1 domain-containing protein" evidence="2">
    <location>
        <begin position="20"/>
        <end position="257"/>
    </location>
</feature>
<dbReference type="InterPro" id="IPR043504">
    <property type="entry name" value="Peptidase_S1_PA_chymotrypsin"/>
</dbReference>
<dbReference type="Pfam" id="PF00089">
    <property type="entry name" value="Trypsin"/>
    <property type="match status" value="1"/>
</dbReference>
<dbReference type="InterPro" id="IPR001254">
    <property type="entry name" value="Trypsin_dom"/>
</dbReference>
<keyword evidence="2" id="KW-0732">Signal</keyword>
<organism evidence="4 5">
    <name type="scientific">Zophobas morio</name>
    <dbReference type="NCBI Taxonomy" id="2755281"/>
    <lineage>
        <taxon>Eukaryota</taxon>
        <taxon>Metazoa</taxon>
        <taxon>Ecdysozoa</taxon>
        <taxon>Arthropoda</taxon>
        <taxon>Hexapoda</taxon>
        <taxon>Insecta</taxon>
        <taxon>Pterygota</taxon>
        <taxon>Neoptera</taxon>
        <taxon>Endopterygota</taxon>
        <taxon>Coleoptera</taxon>
        <taxon>Polyphaga</taxon>
        <taxon>Cucujiformia</taxon>
        <taxon>Tenebrionidae</taxon>
        <taxon>Zophobas</taxon>
    </lineage>
</organism>
<evidence type="ECO:0000256" key="1">
    <source>
        <dbReference type="ARBA" id="ARBA00023157"/>
    </source>
</evidence>
<dbReference type="GO" id="GO:0004252">
    <property type="term" value="F:serine-type endopeptidase activity"/>
    <property type="evidence" value="ECO:0007669"/>
    <property type="project" value="InterPro"/>
</dbReference>
<dbReference type="PANTHER" id="PTHR24260">
    <property type="match status" value="1"/>
</dbReference>
<feature type="domain" description="Peptidase S1" evidence="3">
    <location>
        <begin position="25"/>
        <end position="256"/>
    </location>
</feature>
<gene>
    <name evidence="4" type="ORF">Zmor_015466</name>
</gene>
<accession>A0AA38IMM3</accession>
<dbReference type="FunFam" id="2.40.10.10:FF:000068">
    <property type="entry name" value="transmembrane protease serine 2"/>
    <property type="match status" value="1"/>
</dbReference>